<evidence type="ECO:0000313" key="2">
    <source>
        <dbReference type="Proteomes" id="UP000214688"/>
    </source>
</evidence>
<name>A0A223D6T4_9BACL</name>
<dbReference type="SMART" id="SM00855">
    <property type="entry name" value="PGAM"/>
    <property type="match status" value="1"/>
</dbReference>
<accession>A0A223D6T4</accession>
<dbReference type="GO" id="GO:0016791">
    <property type="term" value="F:phosphatase activity"/>
    <property type="evidence" value="ECO:0007669"/>
    <property type="project" value="TreeGrafter"/>
</dbReference>
<dbReference type="Proteomes" id="UP000214688">
    <property type="component" value="Chromosome"/>
</dbReference>
<dbReference type="AlphaFoldDB" id="A0A223D6T4"/>
<dbReference type="PANTHER" id="PTHR48100:SF1">
    <property type="entry name" value="HISTIDINE PHOSPHATASE FAMILY PROTEIN-RELATED"/>
    <property type="match status" value="1"/>
</dbReference>
<keyword evidence="2" id="KW-1185">Reference proteome</keyword>
<dbReference type="SUPFAM" id="SSF53254">
    <property type="entry name" value="Phosphoglycerate mutase-like"/>
    <property type="match status" value="1"/>
</dbReference>
<dbReference type="Pfam" id="PF00300">
    <property type="entry name" value="His_Phos_1"/>
    <property type="match status" value="1"/>
</dbReference>
<gene>
    <name evidence="1" type="ORF">CIG75_04510</name>
</gene>
<dbReference type="EMBL" id="CP022657">
    <property type="protein sequence ID" value="ASS77116.1"/>
    <property type="molecule type" value="Genomic_DNA"/>
</dbReference>
<organism evidence="1 2">
    <name type="scientific">Tumebacillus algifaecis</name>
    <dbReference type="NCBI Taxonomy" id="1214604"/>
    <lineage>
        <taxon>Bacteria</taxon>
        <taxon>Bacillati</taxon>
        <taxon>Bacillota</taxon>
        <taxon>Bacilli</taxon>
        <taxon>Bacillales</taxon>
        <taxon>Alicyclobacillaceae</taxon>
        <taxon>Tumebacillus</taxon>
    </lineage>
</organism>
<dbReference type="GO" id="GO:0005737">
    <property type="term" value="C:cytoplasm"/>
    <property type="evidence" value="ECO:0007669"/>
    <property type="project" value="TreeGrafter"/>
</dbReference>
<dbReference type="RefSeq" id="WP_094238335.1">
    <property type="nucleotide sequence ID" value="NZ_CP022657.1"/>
</dbReference>
<dbReference type="InterPro" id="IPR029033">
    <property type="entry name" value="His_PPase_superfam"/>
</dbReference>
<dbReference type="KEGG" id="tab:CIG75_04510"/>
<dbReference type="PANTHER" id="PTHR48100">
    <property type="entry name" value="BROAD-SPECIFICITY PHOSPHATASE YOR283W-RELATED"/>
    <property type="match status" value="1"/>
</dbReference>
<sequence length="181" mass="20671">MKNVYVVRHCKADGQEPDARLTELGNQQAENIANFFLGKDIDFIISSPFERAYRTIAPLADQIGVEVVLDDRLAERVLSSKNHPDWQDMLRKTFDDLDICFEGGESSNTAMSRAIRVIMEVLNSENKNIVLVSHGNLISLLLKHFDDRIGFKEWESLSNPDVFHLTFSGENKPNIHRIWAE</sequence>
<dbReference type="InterPro" id="IPR013078">
    <property type="entry name" value="His_Pase_superF_clade-1"/>
</dbReference>
<dbReference type="Gene3D" id="3.40.50.1240">
    <property type="entry name" value="Phosphoglycerate mutase-like"/>
    <property type="match status" value="1"/>
</dbReference>
<dbReference type="CDD" id="cd07067">
    <property type="entry name" value="HP_PGM_like"/>
    <property type="match status" value="1"/>
</dbReference>
<dbReference type="InterPro" id="IPR050275">
    <property type="entry name" value="PGM_Phosphatase"/>
</dbReference>
<reference evidence="1 2" key="1">
    <citation type="journal article" date="2015" name="Int. J. Syst. Evol. Microbiol.">
        <title>Tumebacillus algifaecis sp. nov., isolated from decomposing algal scum.</title>
        <authorList>
            <person name="Wu Y.F."/>
            <person name="Zhang B."/>
            <person name="Xing P."/>
            <person name="Wu Q.L."/>
            <person name="Liu S.J."/>
        </authorList>
    </citation>
    <scope>NUCLEOTIDE SEQUENCE [LARGE SCALE GENOMIC DNA]</scope>
    <source>
        <strain evidence="1 2">THMBR28</strain>
    </source>
</reference>
<protein>
    <submittedName>
        <fullName evidence="1">Histidine phosphatase family protein</fullName>
    </submittedName>
</protein>
<dbReference type="OrthoDB" id="512570at2"/>
<proteinExistence type="predicted"/>
<evidence type="ECO:0000313" key="1">
    <source>
        <dbReference type="EMBL" id="ASS77116.1"/>
    </source>
</evidence>